<organism evidence="1 2">
    <name type="scientific">Cetraspora pellucida</name>
    <dbReference type="NCBI Taxonomy" id="1433469"/>
    <lineage>
        <taxon>Eukaryota</taxon>
        <taxon>Fungi</taxon>
        <taxon>Fungi incertae sedis</taxon>
        <taxon>Mucoromycota</taxon>
        <taxon>Glomeromycotina</taxon>
        <taxon>Glomeromycetes</taxon>
        <taxon>Diversisporales</taxon>
        <taxon>Gigasporaceae</taxon>
        <taxon>Cetraspora</taxon>
    </lineage>
</organism>
<keyword evidence="2" id="KW-1185">Reference proteome</keyword>
<evidence type="ECO:0000313" key="2">
    <source>
        <dbReference type="Proteomes" id="UP000789366"/>
    </source>
</evidence>
<reference evidence="1" key="1">
    <citation type="submission" date="2021-06" db="EMBL/GenBank/DDBJ databases">
        <authorList>
            <person name="Kallberg Y."/>
            <person name="Tangrot J."/>
            <person name="Rosling A."/>
        </authorList>
    </citation>
    <scope>NUCLEOTIDE SEQUENCE</scope>
    <source>
        <strain evidence="1">28 12/20/2015</strain>
    </source>
</reference>
<proteinExistence type="predicted"/>
<accession>A0ACA9L2S1</accession>
<evidence type="ECO:0000313" key="1">
    <source>
        <dbReference type="EMBL" id="CAG8507775.1"/>
    </source>
</evidence>
<comment type="caution">
    <text evidence="1">The sequence shown here is derived from an EMBL/GenBank/DDBJ whole genome shotgun (WGS) entry which is preliminary data.</text>
</comment>
<protein>
    <submittedName>
        <fullName evidence="1">7020_t:CDS:1</fullName>
    </submittedName>
</protein>
<gene>
    <name evidence="1" type="ORF">SPELUC_LOCUS3329</name>
</gene>
<sequence length="290" mass="32319">MAAALAVPENLSLVARTETSSCHQKRSPLAKRYEEKCPCAVATAIFDNQFRGLVVYTQDECGVTTATGFFSSGFSSDKQYCAFITDDCGKILHNITDALNLKINQDGSVTPFTSKLYDINLNCDKDGILLAYTPKPAENFTISKRTEDDYYYKDPCASKYRKRATGSQMAFYESGGPADHREKACLIIVQILVSSLNSIYPNTSTSVQLLPGSLIIIQMFVPILNSIYPNTSTSVQLLPGSFMSLNPDMLFKYLYEQLLANSWLKDKLSEYPLVIEKKLNVNLRIIRNSS</sequence>
<name>A0ACA9L2S1_9GLOM</name>
<dbReference type="EMBL" id="CAJVPW010002500">
    <property type="protein sequence ID" value="CAG8507775.1"/>
    <property type="molecule type" value="Genomic_DNA"/>
</dbReference>
<dbReference type="Proteomes" id="UP000789366">
    <property type="component" value="Unassembled WGS sequence"/>
</dbReference>